<keyword evidence="2" id="KW-1185">Reference proteome</keyword>
<reference evidence="1 2" key="1">
    <citation type="journal article" date="2019" name="Nat. Ecol. Evol.">
        <title>Megaphylogeny resolves global patterns of mushroom evolution.</title>
        <authorList>
            <person name="Varga T."/>
            <person name="Krizsan K."/>
            <person name="Foldi C."/>
            <person name="Dima B."/>
            <person name="Sanchez-Garcia M."/>
            <person name="Sanchez-Ramirez S."/>
            <person name="Szollosi G.J."/>
            <person name="Szarkandi J.G."/>
            <person name="Papp V."/>
            <person name="Albert L."/>
            <person name="Andreopoulos W."/>
            <person name="Angelini C."/>
            <person name="Antonin V."/>
            <person name="Barry K.W."/>
            <person name="Bougher N.L."/>
            <person name="Buchanan P."/>
            <person name="Buyck B."/>
            <person name="Bense V."/>
            <person name="Catcheside P."/>
            <person name="Chovatia M."/>
            <person name="Cooper J."/>
            <person name="Damon W."/>
            <person name="Desjardin D."/>
            <person name="Finy P."/>
            <person name="Geml J."/>
            <person name="Haridas S."/>
            <person name="Hughes K."/>
            <person name="Justo A."/>
            <person name="Karasinski D."/>
            <person name="Kautmanova I."/>
            <person name="Kiss B."/>
            <person name="Kocsube S."/>
            <person name="Kotiranta H."/>
            <person name="LaButti K.M."/>
            <person name="Lechner B.E."/>
            <person name="Liimatainen K."/>
            <person name="Lipzen A."/>
            <person name="Lukacs Z."/>
            <person name="Mihaltcheva S."/>
            <person name="Morgado L.N."/>
            <person name="Niskanen T."/>
            <person name="Noordeloos M.E."/>
            <person name="Ohm R.A."/>
            <person name="Ortiz-Santana B."/>
            <person name="Ovrebo C."/>
            <person name="Racz N."/>
            <person name="Riley R."/>
            <person name="Savchenko A."/>
            <person name="Shiryaev A."/>
            <person name="Soop K."/>
            <person name="Spirin V."/>
            <person name="Szebenyi C."/>
            <person name="Tomsovsky M."/>
            <person name="Tulloss R.E."/>
            <person name="Uehling J."/>
            <person name="Grigoriev I.V."/>
            <person name="Vagvolgyi C."/>
            <person name="Papp T."/>
            <person name="Martin F.M."/>
            <person name="Miettinen O."/>
            <person name="Hibbett D.S."/>
            <person name="Nagy L.G."/>
        </authorList>
    </citation>
    <scope>NUCLEOTIDE SEQUENCE [LARGE SCALE GENOMIC DNA]</scope>
    <source>
        <strain evidence="1 2">OMC1185</strain>
    </source>
</reference>
<evidence type="ECO:0000313" key="2">
    <source>
        <dbReference type="Proteomes" id="UP000305948"/>
    </source>
</evidence>
<proteinExistence type="predicted"/>
<evidence type="ECO:0000313" key="1">
    <source>
        <dbReference type="EMBL" id="TFK54575.1"/>
    </source>
</evidence>
<organism evidence="1 2">
    <name type="scientific">Heliocybe sulcata</name>
    <dbReference type="NCBI Taxonomy" id="5364"/>
    <lineage>
        <taxon>Eukaryota</taxon>
        <taxon>Fungi</taxon>
        <taxon>Dikarya</taxon>
        <taxon>Basidiomycota</taxon>
        <taxon>Agaricomycotina</taxon>
        <taxon>Agaricomycetes</taxon>
        <taxon>Gloeophyllales</taxon>
        <taxon>Gloeophyllaceae</taxon>
        <taxon>Heliocybe</taxon>
    </lineage>
</organism>
<sequence>MVGSDDLIVSETRRRVHASWPDGVRAMVSCPSLTRIPRCVMALMWEGRLDVYNFAHHGGFFLLNLESGCIKGCSFERHKLTGTNIKEVYAQGYLHDPSCCRLTPNSRQFSLFRNNSARQYPLSKSSQHSIDCSKDGRTYQRVLELQALSVPHSRGPPAHCSWQLCPGGLPPLIEDCAEASCVWIALSHCPCIWYWLPSHV</sequence>
<accession>A0A5C3NC61</accession>
<dbReference type="AlphaFoldDB" id="A0A5C3NC61"/>
<dbReference type="EMBL" id="ML213506">
    <property type="protein sequence ID" value="TFK54575.1"/>
    <property type="molecule type" value="Genomic_DNA"/>
</dbReference>
<gene>
    <name evidence="1" type="ORF">OE88DRAFT_1209203</name>
</gene>
<name>A0A5C3NC61_9AGAM</name>
<dbReference type="Proteomes" id="UP000305948">
    <property type="component" value="Unassembled WGS sequence"/>
</dbReference>
<protein>
    <submittedName>
        <fullName evidence="1">Uncharacterized protein</fullName>
    </submittedName>
</protein>